<name>A0A183V3K7_TOXCA</name>
<accession>A0A183V3K7</accession>
<organism evidence="3 4">
    <name type="scientific">Toxocara canis</name>
    <name type="common">Canine roundworm</name>
    <dbReference type="NCBI Taxonomy" id="6265"/>
    <lineage>
        <taxon>Eukaryota</taxon>
        <taxon>Metazoa</taxon>
        <taxon>Ecdysozoa</taxon>
        <taxon>Nematoda</taxon>
        <taxon>Chromadorea</taxon>
        <taxon>Rhabditida</taxon>
        <taxon>Spirurina</taxon>
        <taxon>Ascaridomorpha</taxon>
        <taxon>Ascaridoidea</taxon>
        <taxon>Toxocaridae</taxon>
        <taxon>Toxocara</taxon>
    </lineage>
</organism>
<sequence>MADFATVSTSSIKTSSYQEIIDPRPVCSDDVNFHGQQQPSATERSIPHRCACIEATPQRRYRIFVSPIRGTSWPMKVHGRSSMNSVEAQDIIWRPLNGQKRELASLRGHIEEGEEDPCDMDEETVSCDDAGVIDESGLQSDFSVATEADLPSYPFRIGLSSKGLSGTLIVITEDGKTWRRKRIKRRRDGAITESFCCISCEKLIRWHRVDEKLPVLSFRYYPPDDRVLITDPSVQEHCCGELRTTKKTDMEQLRRRKSVAAKLAGIDPMLVVDTRNVPRCSSSSWEHEGGSSQCSETGAEEEWVEEKEDAHDGSDGVRVNEGQESMGEQSDDGPNPAAAAHRRNLMKRKRMQELQRDEDGYSGEGRVSEQEEVEECGVVDEELNHDMPEGGYPFTTGLSSKGRKGTLIVITEDGKTWRRRNMRKKGSGQVMEYFNCISCEAVKRYLPSGKFPTLSFVYTPSSDTRLLQTDPSTRRHICGNTRSTARTTAEQLVRKRKAVARLAGIRPVHAYESAASEARNIGEAENWDETFLSNVLEEIVTRTPKRPRDRLIRNTASSDSVDAHLAVLKKESAERNMTTAPGQNNYHRLADYSVDGLAPTEHNLQTSSQSGRTNYPPEFPPDLAREIRALVANSNPSGSSGGWQLYTGDGIIVFVRRVSPFALWRVLVLWPRLRNSKTDVTCSWKLSGVA</sequence>
<dbReference type="AlphaFoldDB" id="A0A183V3K7"/>
<reference evidence="4" key="1">
    <citation type="submission" date="2016-06" db="UniProtKB">
        <authorList>
            <consortium name="WormBaseParasite"/>
        </authorList>
    </citation>
    <scope>IDENTIFICATION</scope>
</reference>
<keyword evidence="3" id="KW-1185">Reference proteome</keyword>
<protein>
    <submittedName>
        <fullName evidence="4">SET domain-containing protein</fullName>
    </submittedName>
</protein>
<dbReference type="Proteomes" id="UP000050794">
    <property type="component" value="Unassembled WGS sequence"/>
</dbReference>
<reference evidence="2 3" key="2">
    <citation type="submission" date="2018-11" db="EMBL/GenBank/DDBJ databases">
        <authorList>
            <consortium name="Pathogen Informatics"/>
        </authorList>
    </citation>
    <scope>NUCLEOTIDE SEQUENCE [LARGE SCALE GENOMIC DNA]</scope>
</reference>
<evidence type="ECO:0000256" key="1">
    <source>
        <dbReference type="SAM" id="MobiDB-lite"/>
    </source>
</evidence>
<evidence type="ECO:0000313" key="2">
    <source>
        <dbReference type="EMBL" id="VDM46648.1"/>
    </source>
</evidence>
<feature type="compositionally biased region" description="Acidic residues" evidence="1">
    <location>
        <begin position="298"/>
        <end position="307"/>
    </location>
</feature>
<gene>
    <name evidence="2" type="ORF">TCNE_LOCUS15327</name>
</gene>
<feature type="region of interest" description="Disordered" evidence="1">
    <location>
        <begin position="350"/>
        <end position="372"/>
    </location>
</feature>
<feature type="region of interest" description="Disordered" evidence="1">
    <location>
        <begin position="279"/>
        <end position="338"/>
    </location>
</feature>
<dbReference type="EMBL" id="UYWY01022783">
    <property type="protein sequence ID" value="VDM46648.1"/>
    <property type="molecule type" value="Genomic_DNA"/>
</dbReference>
<evidence type="ECO:0000313" key="4">
    <source>
        <dbReference type="WBParaSite" id="TCNE_0001532801-mRNA-1"/>
    </source>
</evidence>
<dbReference type="WBParaSite" id="TCNE_0001532801-mRNA-1">
    <property type="protein sequence ID" value="TCNE_0001532801-mRNA-1"/>
    <property type="gene ID" value="TCNE_0001532801"/>
</dbReference>
<proteinExistence type="predicted"/>
<evidence type="ECO:0000313" key="3">
    <source>
        <dbReference type="Proteomes" id="UP000050794"/>
    </source>
</evidence>